<feature type="transmembrane region" description="Helical" evidence="6">
    <location>
        <begin position="335"/>
        <end position="357"/>
    </location>
</feature>
<feature type="transmembrane region" description="Helical" evidence="6">
    <location>
        <begin position="669"/>
        <end position="691"/>
    </location>
</feature>
<dbReference type="Pfam" id="PF12704">
    <property type="entry name" value="MacB_PCD"/>
    <property type="match status" value="1"/>
</dbReference>
<evidence type="ECO:0000256" key="3">
    <source>
        <dbReference type="ARBA" id="ARBA00022692"/>
    </source>
</evidence>
<dbReference type="AlphaFoldDB" id="A0A0F5IS86"/>
<evidence type="ECO:0000256" key="5">
    <source>
        <dbReference type="ARBA" id="ARBA00023136"/>
    </source>
</evidence>
<protein>
    <recommendedName>
        <fullName evidence="11">ABC3 transporter permease protein domain-containing protein</fullName>
    </recommendedName>
</protein>
<feature type="transmembrane region" description="Helical" evidence="6">
    <location>
        <begin position="288"/>
        <end position="314"/>
    </location>
</feature>
<feature type="transmembrane region" description="Helical" evidence="6">
    <location>
        <begin position="20"/>
        <end position="40"/>
    </location>
</feature>
<dbReference type="GO" id="GO:0005886">
    <property type="term" value="C:plasma membrane"/>
    <property type="evidence" value="ECO:0007669"/>
    <property type="project" value="UniProtKB-SubCell"/>
</dbReference>
<feature type="domain" description="MacB-like periplasmic core" evidence="8">
    <location>
        <begin position="19"/>
        <end position="240"/>
    </location>
</feature>
<gene>
    <name evidence="9" type="ORF">HMPREF1536_04817</name>
</gene>
<dbReference type="Pfam" id="PF02687">
    <property type="entry name" value="FtsX"/>
    <property type="match status" value="2"/>
</dbReference>
<proteinExistence type="predicted"/>
<feature type="domain" description="ABC3 transporter permease C-terminal" evidence="7">
    <location>
        <begin position="672"/>
        <end position="785"/>
    </location>
</feature>
<dbReference type="Proteomes" id="UP000033035">
    <property type="component" value="Unassembled WGS sequence"/>
</dbReference>
<dbReference type="GO" id="GO:0022857">
    <property type="term" value="F:transmembrane transporter activity"/>
    <property type="evidence" value="ECO:0007669"/>
    <property type="project" value="TreeGrafter"/>
</dbReference>
<dbReference type="InterPro" id="IPR003838">
    <property type="entry name" value="ABC3_permease_C"/>
</dbReference>
<dbReference type="InterPro" id="IPR050250">
    <property type="entry name" value="Macrolide_Exporter_MacB"/>
</dbReference>
<feature type="domain" description="ABC3 transporter permease C-terminal" evidence="7">
    <location>
        <begin position="290"/>
        <end position="406"/>
    </location>
</feature>
<comment type="caution">
    <text evidence="9">The sequence shown here is derived from an EMBL/GenBank/DDBJ whole genome shotgun (WGS) entry which is preliminary data.</text>
</comment>
<evidence type="ECO:0000259" key="8">
    <source>
        <dbReference type="Pfam" id="PF12704"/>
    </source>
</evidence>
<dbReference type="PANTHER" id="PTHR30572">
    <property type="entry name" value="MEMBRANE COMPONENT OF TRANSPORTER-RELATED"/>
    <property type="match status" value="1"/>
</dbReference>
<feature type="transmembrane region" description="Helical" evidence="6">
    <location>
        <begin position="377"/>
        <end position="403"/>
    </location>
</feature>
<dbReference type="EMBL" id="AQHW01000027">
    <property type="protein sequence ID" value="KKB48353.1"/>
    <property type="molecule type" value="Genomic_DNA"/>
</dbReference>
<feature type="transmembrane region" description="Helical" evidence="6">
    <location>
        <begin position="424"/>
        <end position="446"/>
    </location>
</feature>
<comment type="subcellular location">
    <subcellularLocation>
        <location evidence="1">Cell membrane</location>
        <topology evidence="1">Multi-pass membrane protein</topology>
    </subcellularLocation>
</comment>
<dbReference type="HOGENOM" id="CLU_008713_2_0_10"/>
<feature type="transmembrane region" description="Helical" evidence="6">
    <location>
        <begin position="753"/>
        <end position="775"/>
    </location>
</feature>
<dbReference type="PANTHER" id="PTHR30572:SF18">
    <property type="entry name" value="ABC-TYPE MACROLIDE FAMILY EXPORT SYSTEM PERMEASE COMPONENT 2"/>
    <property type="match status" value="1"/>
</dbReference>
<evidence type="ECO:0000259" key="7">
    <source>
        <dbReference type="Pfam" id="PF02687"/>
    </source>
</evidence>
<name>A0A0F5IS86_9BACT</name>
<keyword evidence="3 6" id="KW-0812">Transmembrane</keyword>
<evidence type="ECO:0000313" key="10">
    <source>
        <dbReference type="Proteomes" id="UP000033035"/>
    </source>
</evidence>
<organism evidence="9 10">
    <name type="scientific">Parabacteroides gordonii MS-1 = DSM 23371</name>
    <dbReference type="NCBI Taxonomy" id="1203610"/>
    <lineage>
        <taxon>Bacteria</taxon>
        <taxon>Pseudomonadati</taxon>
        <taxon>Bacteroidota</taxon>
        <taxon>Bacteroidia</taxon>
        <taxon>Bacteroidales</taxon>
        <taxon>Tannerellaceae</taxon>
        <taxon>Parabacteroides</taxon>
    </lineage>
</organism>
<keyword evidence="5 6" id="KW-0472">Membrane</keyword>
<evidence type="ECO:0008006" key="11">
    <source>
        <dbReference type="Google" id="ProtNLM"/>
    </source>
</evidence>
<keyword evidence="10" id="KW-1185">Reference proteome</keyword>
<dbReference type="RefSeq" id="WP_028727313.1">
    <property type="nucleotide sequence ID" value="NZ_AUAE01000013.1"/>
</dbReference>
<sequence length="792" mass="89159">MRTILRNFINVLRRFKMASFLNIVGLTVAFTAFLVIMMQVEYEHNFDRCYPDYDRIFRVQHHKDVDDPYAAILPIPFMEAVTTSSPHIKAGTLITALAAQFNGKMYFTVEKDGKKNGFIEQFSACTPEILQVFNPTLLEGDDNCLQDPEKALIPQSIANRLFGNEPAVGQQLHMNEKVYMREDIKTFTVGGVYRDFPSNSQMYNAIYVKINKSLENNWGSQGFIGYVLLDSPDSKEIVEETFNKTFDYASHDFPETSRLKLLPVADTYYVKGLQEGIFKEGNPETVRLLILIAFLVIIIAGINFTNFSTSLAPLRIKSINTQKVLGSTTGSLRRGLITEAVGISILAFMLSLLLLFFLNRMNILSFVEADTNPLNHFYLLVIMGVIALLLGLAAGAYPACYMTSFQPALVLKGSFGLSASGRKLRTVLIGFQYIVSIGLIIGASFIQIQNKYMRSFDRGFNEDQIAVVTLNQNIYKNAKDVYVDKLKSYSGIADVAFSNQKFGLQDVYSTSSTYYNGKEINTPWITVSPNFLRVMDIPVIDGRDFTESDGRDSVLTFIYNSTTQKTFQLEAGHALDKFWKGEARIAGFVNDLKLTSLRQSGTPVSFIVDPGETMSVSFIRLNAGTNMAEAIGHIRQSLAEIDPTYPLDINFYDTMLDNLYHKEQYLKKMITLFSLLAIVLSIVGVFGLVVFETQYRRKEIGVRKVFGATVGEILNMFNKSYLRIVAICIVIAVPFAYYGVHKWLESFSDKTPIYWWVFALAFVIVAAITMLTVTFQNWKAANENPVNSVKSE</sequence>
<evidence type="ECO:0000256" key="4">
    <source>
        <dbReference type="ARBA" id="ARBA00022989"/>
    </source>
</evidence>
<dbReference type="STRING" id="1203610.HMPREF1536_04817"/>
<dbReference type="PATRIC" id="fig|1203610.3.peg.4911"/>
<feature type="transmembrane region" description="Helical" evidence="6">
    <location>
        <begin position="721"/>
        <end position="741"/>
    </location>
</feature>
<keyword evidence="4 6" id="KW-1133">Transmembrane helix</keyword>
<evidence type="ECO:0000256" key="1">
    <source>
        <dbReference type="ARBA" id="ARBA00004651"/>
    </source>
</evidence>
<evidence type="ECO:0000256" key="2">
    <source>
        <dbReference type="ARBA" id="ARBA00022475"/>
    </source>
</evidence>
<dbReference type="InterPro" id="IPR025857">
    <property type="entry name" value="MacB_PCD"/>
</dbReference>
<reference evidence="9 10" key="1">
    <citation type="submission" date="2013-04" db="EMBL/GenBank/DDBJ databases">
        <title>The Genome Sequence of Parabacteroides gordonii DSM 23371.</title>
        <authorList>
            <consortium name="The Broad Institute Genomics Platform"/>
            <person name="Earl A."/>
            <person name="Ward D."/>
            <person name="Feldgarden M."/>
            <person name="Gevers D."/>
            <person name="Martens E."/>
            <person name="Sakamoto M."/>
            <person name="Benno Y."/>
            <person name="Suzuki N."/>
            <person name="Matsunaga N."/>
            <person name="Koshihara K."/>
            <person name="Seki M."/>
            <person name="Komiya H."/>
            <person name="Walker B."/>
            <person name="Young S."/>
            <person name="Zeng Q."/>
            <person name="Gargeya S."/>
            <person name="Fitzgerald M."/>
            <person name="Haas B."/>
            <person name="Abouelleil A."/>
            <person name="Allen A.W."/>
            <person name="Alvarado L."/>
            <person name="Arachchi H.M."/>
            <person name="Berlin A.M."/>
            <person name="Chapman S.B."/>
            <person name="Gainer-Dewar J."/>
            <person name="Goldberg J."/>
            <person name="Griggs A."/>
            <person name="Gujja S."/>
            <person name="Hansen M."/>
            <person name="Howarth C."/>
            <person name="Imamovic A."/>
            <person name="Ireland A."/>
            <person name="Larimer J."/>
            <person name="McCowan C."/>
            <person name="Murphy C."/>
            <person name="Pearson M."/>
            <person name="Poon T.W."/>
            <person name="Priest M."/>
            <person name="Roberts A."/>
            <person name="Saif S."/>
            <person name="Shea T."/>
            <person name="Sisk P."/>
            <person name="Sykes S."/>
            <person name="Wortman J."/>
            <person name="Nusbaum C."/>
            <person name="Birren B."/>
        </authorList>
    </citation>
    <scope>NUCLEOTIDE SEQUENCE [LARGE SCALE GENOMIC DNA]</scope>
    <source>
        <strain evidence="9 10">MS-1</strain>
    </source>
</reference>
<evidence type="ECO:0000256" key="6">
    <source>
        <dbReference type="SAM" id="Phobius"/>
    </source>
</evidence>
<accession>A0A0F5IS86</accession>
<keyword evidence="2" id="KW-1003">Cell membrane</keyword>
<evidence type="ECO:0000313" key="9">
    <source>
        <dbReference type="EMBL" id="KKB48353.1"/>
    </source>
</evidence>